<organism evidence="1 2">
    <name type="scientific">Leptotrombidium deliense</name>
    <dbReference type="NCBI Taxonomy" id="299467"/>
    <lineage>
        <taxon>Eukaryota</taxon>
        <taxon>Metazoa</taxon>
        <taxon>Ecdysozoa</taxon>
        <taxon>Arthropoda</taxon>
        <taxon>Chelicerata</taxon>
        <taxon>Arachnida</taxon>
        <taxon>Acari</taxon>
        <taxon>Acariformes</taxon>
        <taxon>Trombidiformes</taxon>
        <taxon>Prostigmata</taxon>
        <taxon>Anystina</taxon>
        <taxon>Parasitengona</taxon>
        <taxon>Trombiculoidea</taxon>
        <taxon>Trombiculidae</taxon>
        <taxon>Leptotrombidium</taxon>
    </lineage>
</organism>
<keyword evidence="2" id="KW-1185">Reference proteome</keyword>
<evidence type="ECO:0000313" key="2">
    <source>
        <dbReference type="Proteomes" id="UP000288716"/>
    </source>
</evidence>
<accession>A0A443SUK6</accession>
<sequence>MHFEYILPEPKSWKFCYEKIHSKLYNCDHCICQFLDSHQFVSCKSVTCGHFVISVDHTTIANHFRYQHILLRLHKYLDECVHNFSFLLFNRICIRNALGPKEEKGLKFENAYRQIFIHYVQFFSEWLLE</sequence>
<dbReference type="EMBL" id="NCKV01000240">
    <property type="protein sequence ID" value="RWS31205.1"/>
    <property type="molecule type" value="Genomic_DNA"/>
</dbReference>
<comment type="caution">
    <text evidence="1">The sequence shown here is derived from an EMBL/GenBank/DDBJ whole genome shotgun (WGS) entry which is preliminary data.</text>
</comment>
<protein>
    <submittedName>
        <fullName evidence="1">Uncharacterized protein</fullName>
    </submittedName>
</protein>
<gene>
    <name evidence="1" type="ORF">B4U80_06706</name>
</gene>
<dbReference type="Proteomes" id="UP000288716">
    <property type="component" value="Unassembled WGS sequence"/>
</dbReference>
<proteinExistence type="predicted"/>
<dbReference type="VEuPathDB" id="VectorBase:LDEU000837"/>
<dbReference type="AlphaFoldDB" id="A0A443SUK6"/>
<name>A0A443SUK6_9ACAR</name>
<evidence type="ECO:0000313" key="1">
    <source>
        <dbReference type="EMBL" id="RWS31205.1"/>
    </source>
</evidence>
<reference evidence="1 2" key="1">
    <citation type="journal article" date="2018" name="Gigascience">
        <title>Genomes of trombidid mites reveal novel predicted allergens and laterally-transferred genes associated with secondary metabolism.</title>
        <authorList>
            <person name="Dong X."/>
            <person name="Chaisiri K."/>
            <person name="Xia D."/>
            <person name="Armstrong S.D."/>
            <person name="Fang Y."/>
            <person name="Donnelly M.J."/>
            <person name="Kadowaki T."/>
            <person name="McGarry J.W."/>
            <person name="Darby A.C."/>
            <person name="Makepeace B.L."/>
        </authorList>
    </citation>
    <scope>NUCLEOTIDE SEQUENCE [LARGE SCALE GENOMIC DNA]</scope>
    <source>
        <strain evidence="1">UoL-UT</strain>
    </source>
</reference>